<dbReference type="GO" id="GO:0005737">
    <property type="term" value="C:cytoplasm"/>
    <property type="evidence" value="ECO:0007669"/>
    <property type="project" value="UniProtKB-ARBA"/>
</dbReference>
<evidence type="ECO:0000313" key="9">
    <source>
        <dbReference type="Proteomes" id="UP000287502"/>
    </source>
</evidence>
<dbReference type="RefSeq" id="WP_128466862.1">
    <property type="nucleotide sequence ID" value="NZ_CP035108.1"/>
</dbReference>
<keyword evidence="6" id="KW-0414">Isoprene biosynthesis</keyword>
<dbReference type="SUPFAM" id="SSF48576">
    <property type="entry name" value="Terpenoid synthases"/>
    <property type="match status" value="1"/>
</dbReference>
<evidence type="ECO:0000256" key="3">
    <source>
        <dbReference type="ARBA" id="ARBA00022679"/>
    </source>
</evidence>
<accession>A0A3R5YZV4</accession>
<dbReference type="GO" id="GO:0016114">
    <property type="term" value="P:terpenoid biosynthetic process"/>
    <property type="evidence" value="ECO:0007669"/>
    <property type="project" value="UniProtKB-ARBA"/>
</dbReference>
<dbReference type="PROSITE" id="PS00444">
    <property type="entry name" value="POLYPRENYL_SYNTHASE_2"/>
    <property type="match status" value="1"/>
</dbReference>
<dbReference type="NCBIfam" id="NF045485">
    <property type="entry name" value="FPPsyn"/>
    <property type="match status" value="1"/>
</dbReference>
<dbReference type="InterPro" id="IPR053378">
    <property type="entry name" value="Prenyl_diphosphate_synthase"/>
</dbReference>
<dbReference type="CDD" id="cd00685">
    <property type="entry name" value="Trans_IPPS_HT"/>
    <property type="match status" value="1"/>
</dbReference>
<keyword evidence="3 7" id="KW-0808">Transferase</keyword>
<keyword evidence="4" id="KW-0479">Metal-binding</keyword>
<dbReference type="GO" id="GO:0046872">
    <property type="term" value="F:metal ion binding"/>
    <property type="evidence" value="ECO:0007669"/>
    <property type="project" value="UniProtKB-KW"/>
</dbReference>
<keyword evidence="9" id="KW-1185">Reference proteome</keyword>
<dbReference type="PANTHER" id="PTHR43281">
    <property type="entry name" value="FARNESYL DIPHOSPHATE SYNTHASE"/>
    <property type="match status" value="1"/>
</dbReference>
<dbReference type="SFLD" id="SFLDS00005">
    <property type="entry name" value="Isoprenoid_Synthase_Type_I"/>
    <property type="match status" value="1"/>
</dbReference>
<dbReference type="PANTHER" id="PTHR43281:SF1">
    <property type="entry name" value="FARNESYL DIPHOSPHATE SYNTHASE"/>
    <property type="match status" value="1"/>
</dbReference>
<dbReference type="KEGG" id="gtl:EP073_09235"/>
<dbReference type="OrthoDB" id="9805316at2"/>
<comment type="similarity">
    <text evidence="2 7">Belongs to the FPP/GGPP synthase family.</text>
</comment>
<keyword evidence="5" id="KW-0460">Magnesium</keyword>
<dbReference type="AlphaFoldDB" id="A0A3R5YZV4"/>
<evidence type="ECO:0000256" key="7">
    <source>
        <dbReference type="RuleBase" id="RU004466"/>
    </source>
</evidence>
<dbReference type="InterPro" id="IPR000092">
    <property type="entry name" value="Polyprenyl_synt"/>
</dbReference>
<dbReference type="InterPro" id="IPR033749">
    <property type="entry name" value="Polyprenyl_synt_CS"/>
</dbReference>
<gene>
    <name evidence="8" type="ORF">EP073_09235</name>
</gene>
<evidence type="ECO:0000313" key="8">
    <source>
        <dbReference type="EMBL" id="QAR33576.1"/>
    </source>
</evidence>
<name>A0A3R5YZV4_9BACT</name>
<evidence type="ECO:0000256" key="2">
    <source>
        <dbReference type="ARBA" id="ARBA00006706"/>
    </source>
</evidence>
<dbReference type="SFLD" id="SFLDG01017">
    <property type="entry name" value="Polyprenyl_Transferase_Like"/>
    <property type="match status" value="1"/>
</dbReference>
<evidence type="ECO:0000256" key="4">
    <source>
        <dbReference type="ARBA" id="ARBA00022723"/>
    </source>
</evidence>
<organism evidence="8 9">
    <name type="scientific">Geovibrio thiophilus</name>
    <dbReference type="NCBI Taxonomy" id="139438"/>
    <lineage>
        <taxon>Bacteria</taxon>
        <taxon>Pseudomonadati</taxon>
        <taxon>Deferribacterota</taxon>
        <taxon>Deferribacteres</taxon>
        <taxon>Deferribacterales</taxon>
        <taxon>Geovibrionaceae</taxon>
        <taxon>Geovibrio</taxon>
    </lineage>
</organism>
<comment type="cofactor">
    <cofactor evidence="1">
        <name>Mg(2+)</name>
        <dbReference type="ChEBI" id="CHEBI:18420"/>
    </cofactor>
</comment>
<sequence>MNDFNLKGYVGFWAERVEKFFESYIVSADIHASGLVKSMNYSLGAGGKRMRPAVIFSSFGIFDNYFDKVTPYAAAVEILHTYSLIHDDLPAMDNDDFRRGKPTNHKVFGEATAILAGDALLTKAFEIMLNKEINPDIEAPLMAEAAFKLAVAAGDKGMVGGQFADMQAEKTDPEVETVDYIHMHKTASLIAYCAELGAVLGYGEEIDKANMKSYGRKIGLAFQVVDDVLDVTSTAEELGKSIGKDAAEGKATYTALYGVERSMRIASELTAEAIAIVEPYGKAARPCIEIAKYVLERKN</sequence>
<reference evidence="8 9" key="1">
    <citation type="submission" date="2019-01" db="EMBL/GenBank/DDBJ databases">
        <title>Geovibrio thiophilus DSM 11263, complete genome.</title>
        <authorList>
            <person name="Spring S."/>
            <person name="Bunk B."/>
            <person name="Sproer C."/>
        </authorList>
    </citation>
    <scope>NUCLEOTIDE SEQUENCE [LARGE SCALE GENOMIC DNA]</scope>
    <source>
        <strain evidence="8 9">DSM 11263</strain>
    </source>
</reference>
<evidence type="ECO:0000256" key="5">
    <source>
        <dbReference type="ARBA" id="ARBA00022842"/>
    </source>
</evidence>
<dbReference type="Pfam" id="PF00348">
    <property type="entry name" value="polyprenyl_synt"/>
    <property type="match status" value="1"/>
</dbReference>
<dbReference type="Proteomes" id="UP000287502">
    <property type="component" value="Chromosome"/>
</dbReference>
<evidence type="ECO:0000256" key="6">
    <source>
        <dbReference type="ARBA" id="ARBA00023229"/>
    </source>
</evidence>
<protein>
    <submittedName>
        <fullName evidence="8">Polyprenyl synthetase family protein</fullName>
    </submittedName>
</protein>
<dbReference type="EMBL" id="CP035108">
    <property type="protein sequence ID" value="QAR33576.1"/>
    <property type="molecule type" value="Genomic_DNA"/>
</dbReference>
<dbReference type="PROSITE" id="PS00723">
    <property type="entry name" value="POLYPRENYL_SYNTHASE_1"/>
    <property type="match status" value="1"/>
</dbReference>
<dbReference type="Gene3D" id="1.10.600.10">
    <property type="entry name" value="Farnesyl Diphosphate Synthase"/>
    <property type="match status" value="1"/>
</dbReference>
<dbReference type="GO" id="GO:0004659">
    <property type="term" value="F:prenyltransferase activity"/>
    <property type="evidence" value="ECO:0007669"/>
    <property type="project" value="InterPro"/>
</dbReference>
<dbReference type="InterPro" id="IPR008949">
    <property type="entry name" value="Isoprenoid_synthase_dom_sf"/>
</dbReference>
<evidence type="ECO:0000256" key="1">
    <source>
        <dbReference type="ARBA" id="ARBA00001946"/>
    </source>
</evidence>
<dbReference type="FunFam" id="1.10.600.10:FF:000001">
    <property type="entry name" value="Geranylgeranyl diphosphate synthase"/>
    <property type="match status" value="1"/>
</dbReference>
<proteinExistence type="inferred from homology"/>